<protein>
    <submittedName>
        <fullName evidence="2">Nuclear transport factor 2 family protein</fullName>
    </submittedName>
</protein>
<comment type="caution">
    <text evidence="2">The sequence shown here is derived from an EMBL/GenBank/DDBJ whole genome shotgun (WGS) entry which is preliminary data.</text>
</comment>
<proteinExistence type="predicted"/>
<accession>A0ABT4SMP8</accession>
<dbReference type="Pfam" id="PF14534">
    <property type="entry name" value="DUF4440"/>
    <property type="match status" value="1"/>
</dbReference>
<dbReference type="InterPro" id="IPR032710">
    <property type="entry name" value="NTF2-like_dom_sf"/>
</dbReference>
<dbReference type="SUPFAM" id="SSF54427">
    <property type="entry name" value="NTF2-like"/>
    <property type="match status" value="1"/>
</dbReference>
<reference evidence="2" key="1">
    <citation type="submission" date="2022-11" db="EMBL/GenBank/DDBJ databases">
        <title>Nonomuraea corallina sp. nov., a new species of the genus Nonomuraea isolated from sea side sediment in Thai sea.</title>
        <authorList>
            <person name="Ngamcharungchit C."/>
            <person name="Matsumoto A."/>
            <person name="Suriyachadkun C."/>
            <person name="Panbangred W."/>
            <person name="Inahashi Y."/>
            <person name="Intra B."/>
        </authorList>
    </citation>
    <scope>NUCLEOTIDE SEQUENCE</scope>
    <source>
        <strain evidence="2">MCN248</strain>
    </source>
</reference>
<evidence type="ECO:0000313" key="2">
    <source>
        <dbReference type="EMBL" id="MDA0638280.1"/>
    </source>
</evidence>
<evidence type="ECO:0000259" key="1">
    <source>
        <dbReference type="Pfam" id="PF14534"/>
    </source>
</evidence>
<organism evidence="2 3">
    <name type="scientific">Nonomuraea corallina</name>
    <dbReference type="NCBI Taxonomy" id="2989783"/>
    <lineage>
        <taxon>Bacteria</taxon>
        <taxon>Bacillati</taxon>
        <taxon>Actinomycetota</taxon>
        <taxon>Actinomycetes</taxon>
        <taxon>Streptosporangiales</taxon>
        <taxon>Streptosporangiaceae</taxon>
        <taxon>Nonomuraea</taxon>
    </lineage>
</organism>
<dbReference type="InterPro" id="IPR027843">
    <property type="entry name" value="DUF4440"/>
</dbReference>
<gene>
    <name evidence="2" type="ORF">OUY22_33145</name>
</gene>
<evidence type="ECO:0000313" key="3">
    <source>
        <dbReference type="Proteomes" id="UP001144036"/>
    </source>
</evidence>
<dbReference type="Proteomes" id="UP001144036">
    <property type="component" value="Unassembled WGS sequence"/>
</dbReference>
<name>A0ABT4SMP8_9ACTN</name>
<keyword evidence="3" id="KW-1185">Reference proteome</keyword>
<sequence>MTGTPQDAVAAWWQAMRDRDPEALARLAVPEFLSSGGPSGRTVGLAGLLAEAAAFFAQARIDTWSVDDLVVRPYGPTAVCSYRWSESGSHLGVPFAMRGLATDVLVHRDGRWRHVAHHVSALPADDGAGR</sequence>
<dbReference type="EMBL" id="JAPNNL010000220">
    <property type="protein sequence ID" value="MDA0638280.1"/>
    <property type="molecule type" value="Genomic_DNA"/>
</dbReference>
<feature type="domain" description="DUF4440" evidence="1">
    <location>
        <begin position="8"/>
        <end position="113"/>
    </location>
</feature>
<dbReference type="Gene3D" id="3.10.450.50">
    <property type="match status" value="1"/>
</dbReference>
<dbReference type="RefSeq" id="WP_270159213.1">
    <property type="nucleotide sequence ID" value="NZ_JAPNNL010000220.1"/>
</dbReference>